<protein>
    <submittedName>
        <fullName evidence="4">GNAT family N-acetyltransferase</fullName>
        <ecNumber evidence="4">2.3.1.-</ecNumber>
    </submittedName>
</protein>
<reference evidence="4" key="1">
    <citation type="submission" date="2024-05" db="EMBL/GenBank/DDBJ databases">
        <title>Planctomycetes of the genus Singulisphaera possess chitinolytic capabilities.</title>
        <authorList>
            <person name="Ivanova A."/>
        </authorList>
    </citation>
    <scope>NUCLEOTIDE SEQUENCE</scope>
    <source>
        <strain evidence="4">Ch08T</strain>
    </source>
</reference>
<keyword evidence="1 4" id="KW-0808">Transferase</keyword>
<dbReference type="PANTHER" id="PTHR43420:SF12">
    <property type="entry name" value="N-ACETYLTRANSFERASE DOMAIN-CONTAINING PROTEIN"/>
    <property type="match status" value="1"/>
</dbReference>
<dbReference type="InterPro" id="IPR050680">
    <property type="entry name" value="YpeA/RimI_acetyltransf"/>
</dbReference>
<name>A0AAU7CME9_9BACT</name>
<accession>A0AAU7CME9</accession>
<dbReference type="Pfam" id="PF00583">
    <property type="entry name" value="Acetyltransf_1"/>
    <property type="match status" value="1"/>
</dbReference>
<sequence length="147" mass="16834">MPQIVRLDAPSLMEREAILAPLDAFSRAQGFVWHPEPLALVLRDDEDRIVGGAIGETNWGWLHLTVLAVSEDLRGQGWGSRLIREMERLALDRGCHHVWVDTFSFQARPFYERLGFTVFGTLPHYPAGQERYFLFKPLERAEEGDSL</sequence>
<dbReference type="RefSeq" id="WP_406699310.1">
    <property type="nucleotide sequence ID" value="NZ_CP155447.1"/>
</dbReference>
<dbReference type="PANTHER" id="PTHR43420">
    <property type="entry name" value="ACETYLTRANSFERASE"/>
    <property type="match status" value="1"/>
</dbReference>
<dbReference type="PROSITE" id="PS51186">
    <property type="entry name" value="GNAT"/>
    <property type="match status" value="1"/>
</dbReference>
<feature type="domain" description="N-acetyltransferase" evidence="3">
    <location>
        <begin position="1"/>
        <end position="139"/>
    </location>
</feature>
<keyword evidence="2 4" id="KW-0012">Acyltransferase</keyword>
<evidence type="ECO:0000259" key="3">
    <source>
        <dbReference type="PROSITE" id="PS51186"/>
    </source>
</evidence>
<dbReference type="InterPro" id="IPR016181">
    <property type="entry name" value="Acyl_CoA_acyltransferase"/>
</dbReference>
<dbReference type="EC" id="2.3.1.-" evidence="4"/>
<gene>
    <name evidence="4" type="ORF">V5E97_10605</name>
</gene>
<evidence type="ECO:0000313" key="4">
    <source>
        <dbReference type="EMBL" id="XBH06460.1"/>
    </source>
</evidence>
<dbReference type="SUPFAM" id="SSF55729">
    <property type="entry name" value="Acyl-CoA N-acyltransferases (Nat)"/>
    <property type="match status" value="1"/>
</dbReference>
<dbReference type="AlphaFoldDB" id="A0AAU7CME9"/>
<dbReference type="Gene3D" id="3.40.630.30">
    <property type="match status" value="1"/>
</dbReference>
<dbReference type="EMBL" id="CP155447">
    <property type="protein sequence ID" value="XBH06460.1"/>
    <property type="molecule type" value="Genomic_DNA"/>
</dbReference>
<organism evidence="4">
    <name type="scientific">Singulisphaera sp. Ch08</name>
    <dbReference type="NCBI Taxonomy" id="3120278"/>
    <lineage>
        <taxon>Bacteria</taxon>
        <taxon>Pseudomonadati</taxon>
        <taxon>Planctomycetota</taxon>
        <taxon>Planctomycetia</taxon>
        <taxon>Isosphaerales</taxon>
        <taxon>Isosphaeraceae</taxon>
        <taxon>Singulisphaera</taxon>
    </lineage>
</organism>
<dbReference type="InterPro" id="IPR000182">
    <property type="entry name" value="GNAT_dom"/>
</dbReference>
<proteinExistence type="predicted"/>
<evidence type="ECO:0000256" key="1">
    <source>
        <dbReference type="ARBA" id="ARBA00022679"/>
    </source>
</evidence>
<dbReference type="GO" id="GO:0016747">
    <property type="term" value="F:acyltransferase activity, transferring groups other than amino-acyl groups"/>
    <property type="evidence" value="ECO:0007669"/>
    <property type="project" value="InterPro"/>
</dbReference>
<evidence type="ECO:0000256" key="2">
    <source>
        <dbReference type="ARBA" id="ARBA00023315"/>
    </source>
</evidence>
<dbReference type="CDD" id="cd04301">
    <property type="entry name" value="NAT_SF"/>
    <property type="match status" value="1"/>
</dbReference>